<comment type="caution">
    <text evidence="1">The sequence shown here is derived from an EMBL/GenBank/DDBJ whole genome shotgun (WGS) entry which is preliminary data.</text>
</comment>
<protein>
    <submittedName>
        <fullName evidence="1">Uncharacterized protein</fullName>
    </submittedName>
</protein>
<evidence type="ECO:0000313" key="1">
    <source>
        <dbReference type="EMBL" id="KAJ2783522.1"/>
    </source>
</evidence>
<dbReference type="EMBL" id="JANBUL010000045">
    <property type="protein sequence ID" value="KAJ2783522.1"/>
    <property type="molecule type" value="Genomic_DNA"/>
</dbReference>
<reference evidence="1" key="1">
    <citation type="submission" date="2022-07" db="EMBL/GenBank/DDBJ databases">
        <title>Phylogenomic reconstructions and comparative analyses of Kickxellomycotina fungi.</title>
        <authorList>
            <person name="Reynolds N.K."/>
            <person name="Stajich J.E."/>
            <person name="Barry K."/>
            <person name="Grigoriev I.V."/>
            <person name="Crous P."/>
            <person name="Smith M.E."/>
        </authorList>
    </citation>
    <scope>NUCLEOTIDE SEQUENCE</scope>
    <source>
        <strain evidence="1">NBRC 105414</strain>
    </source>
</reference>
<gene>
    <name evidence="1" type="ORF">H4R18_001655</name>
</gene>
<organism evidence="1 2">
    <name type="scientific">Coemansia javaensis</name>
    <dbReference type="NCBI Taxonomy" id="2761396"/>
    <lineage>
        <taxon>Eukaryota</taxon>
        <taxon>Fungi</taxon>
        <taxon>Fungi incertae sedis</taxon>
        <taxon>Zoopagomycota</taxon>
        <taxon>Kickxellomycotina</taxon>
        <taxon>Kickxellomycetes</taxon>
        <taxon>Kickxellales</taxon>
        <taxon>Kickxellaceae</taxon>
        <taxon>Coemansia</taxon>
    </lineage>
</organism>
<proteinExistence type="predicted"/>
<dbReference type="AlphaFoldDB" id="A0A9W8HC48"/>
<accession>A0A9W8HC48</accession>
<evidence type="ECO:0000313" key="2">
    <source>
        <dbReference type="Proteomes" id="UP001140217"/>
    </source>
</evidence>
<sequence length="157" mass="16791">MSSSKGIVINTVTVYMAGVKKEFSFPATGRLADLRVAAQTGFKIYGDGLSLIPDGARAEPSSTTKLSLLKGARIRLSPKPGAKYVKVYSANNARADFFCYAMSLADLRRDAARVHGVRSRAVLCELLAVGKLGCVVRNPGEKVTSRTLSSYVVMGTK</sequence>
<name>A0A9W8HC48_9FUNG</name>
<keyword evidence="2" id="KW-1185">Reference proteome</keyword>
<dbReference type="Proteomes" id="UP001140217">
    <property type="component" value="Unassembled WGS sequence"/>
</dbReference>